<evidence type="ECO:0000313" key="2">
    <source>
        <dbReference type="Proteomes" id="UP000295818"/>
    </source>
</evidence>
<reference evidence="1 2" key="1">
    <citation type="journal article" date="2015" name="Stand. Genomic Sci.">
        <title>Genomic Encyclopedia of Bacterial and Archaeal Type Strains, Phase III: the genomes of soil and plant-associated and newly described type strains.</title>
        <authorList>
            <person name="Whitman W.B."/>
            <person name="Woyke T."/>
            <person name="Klenk H.P."/>
            <person name="Zhou Y."/>
            <person name="Lilburn T.G."/>
            <person name="Beck B.J."/>
            <person name="De Vos P."/>
            <person name="Vandamme P."/>
            <person name="Eisen J.A."/>
            <person name="Garrity G."/>
            <person name="Hugenholtz P."/>
            <person name="Kyrpides N.C."/>
        </authorList>
    </citation>
    <scope>NUCLEOTIDE SEQUENCE [LARGE SCALE GENOMIC DNA]</scope>
    <source>
        <strain evidence="1 2">VKM Ac-2538</strain>
    </source>
</reference>
<dbReference type="EMBL" id="SLWM01000005">
    <property type="protein sequence ID" value="TCO23992.1"/>
    <property type="molecule type" value="Genomic_DNA"/>
</dbReference>
<protein>
    <submittedName>
        <fullName evidence="1">Uncharacterized protein</fullName>
    </submittedName>
</protein>
<dbReference type="Proteomes" id="UP000295818">
    <property type="component" value="Unassembled WGS sequence"/>
</dbReference>
<gene>
    <name evidence="1" type="ORF">EV644_10522</name>
</gene>
<comment type="caution">
    <text evidence="1">The sequence shown here is derived from an EMBL/GenBank/DDBJ whole genome shotgun (WGS) entry which is preliminary data.</text>
</comment>
<accession>A0ABY2BLI4</accession>
<name>A0ABY2BLI4_9ACTN</name>
<organism evidence="1 2">
    <name type="scientific">Kribbella orskensis</name>
    <dbReference type="NCBI Taxonomy" id="2512216"/>
    <lineage>
        <taxon>Bacteria</taxon>
        <taxon>Bacillati</taxon>
        <taxon>Actinomycetota</taxon>
        <taxon>Actinomycetes</taxon>
        <taxon>Propionibacteriales</taxon>
        <taxon>Kribbellaceae</taxon>
        <taxon>Kribbella</taxon>
    </lineage>
</organism>
<keyword evidence="2" id="KW-1185">Reference proteome</keyword>
<proteinExistence type="predicted"/>
<evidence type="ECO:0000313" key="1">
    <source>
        <dbReference type="EMBL" id="TCO23992.1"/>
    </source>
</evidence>
<sequence>MTVAYVDTPTKRDRARGETSTGRGAAYLIFVSTQNVAPVPAP</sequence>